<dbReference type="InParanoid" id="Q9RSM5"/>
<dbReference type="KEGG" id="dra:DR_2099"/>
<dbReference type="PaxDb" id="243230-DR_2099"/>
<evidence type="ECO:0000256" key="1">
    <source>
        <dbReference type="SAM" id="MobiDB-lite"/>
    </source>
</evidence>
<proteinExistence type="predicted"/>
<name>Q9RSM5_DEIRA</name>
<sequence>MRAPGCRPSFDGRTRQLRPLRWGMLLTLLTAAASLQAPLPPQAVRVIAGRAYVNCQWLQQNREDLSCRQTPDSISLADAYRPDVTFLVDTQGRATMKAASSQSRTVLFNPPRKSATLAGGFWLAARDLNSALGLPLRWQTGQLWLGKTPGAVQAAQQRTPEQAALAATRHQRGPVPGVGHSEGGVNVLLTARGSAEQQCEWIAHRVTCWTWQDGHWTLTWQAQTDRTPDDAWPQPRPDALEAVLGRVTPLSGTRPSWPGGLDFEQRGGSGTSRTVQRGWVAPGGQRTLAYEKVGLIDEAFAEAEFR</sequence>
<keyword evidence="3" id="KW-1185">Reference proteome</keyword>
<protein>
    <submittedName>
        <fullName evidence="2">Uncharacterized protein</fullName>
    </submittedName>
</protein>
<dbReference type="STRING" id="243230.DR_2099"/>
<dbReference type="OrthoDB" id="68330at2"/>
<reference evidence="2 3" key="1">
    <citation type="journal article" date="1999" name="Science">
        <title>Genome sequence of the radioresistant bacterium Deinococcus radiodurans R1.</title>
        <authorList>
            <person name="White O."/>
            <person name="Eisen J.A."/>
            <person name="Heidelberg J.F."/>
            <person name="Hickey E.K."/>
            <person name="Peterson J.D."/>
            <person name="Dodson R.J."/>
            <person name="Haft D.H."/>
            <person name="Gwinn M.L."/>
            <person name="Nelson W.C."/>
            <person name="Richardson D.L."/>
            <person name="Moffat K.S."/>
            <person name="Qin H."/>
            <person name="Jiang L."/>
            <person name="Pamphile W."/>
            <person name="Crosby M."/>
            <person name="Shen M."/>
            <person name="Vamathevan J.J."/>
            <person name="Lam P."/>
            <person name="McDonald L."/>
            <person name="Utterback T."/>
            <person name="Zalewski C."/>
            <person name="Makarova K.S."/>
            <person name="Aravind L."/>
            <person name="Daly M.J."/>
            <person name="Minton K.W."/>
            <person name="Fleischmann R.D."/>
            <person name="Ketchum K.A."/>
            <person name="Nelson K.E."/>
            <person name="Salzberg S."/>
            <person name="Smith H.O."/>
            <person name="Venter J.C."/>
            <person name="Fraser C.M."/>
        </authorList>
    </citation>
    <scope>NUCLEOTIDE SEQUENCE [LARGE SCALE GENOMIC DNA]</scope>
    <source>
        <strain evidence="3">ATCC 13939 / DSM 20539 / JCM 16871 / LMG 4051 / NBRC 15346 / NCIMB 9279 / R1 / VKM B-1422</strain>
    </source>
</reference>
<evidence type="ECO:0000313" key="3">
    <source>
        <dbReference type="Proteomes" id="UP000002524"/>
    </source>
</evidence>
<feature type="region of interest" description="Disordered" evidence="1">
    <location>
        <begin position="254"/>
        <end position="277"/>
    </location>
</feature>
<organism evidence="2 3">
    <name type="scientific">Deinococcus radiodurans (strain ATCC 13939 / DSM 20539 / JCM 16871 / CCUG 27074 / LMG 4051 / NBRC 15346 / NCIMB 9279 / VKM B-1422 / R1)</name>
    <dbReference type="NCBI Taxonomy" id="243230"/>
    <lineage>
        <taxon>Bacteria</taxon>
        <taxon>Thermotogati</taxon>
        <taxon>Deinococcota</taxon>
        <taxon>Deinococci</taxon>
        <taxon>Deinococcales</taxon>
        <taxon>Deinococcaceae</taxon>
        <taxon>Deinococcus</taxon>
    </lineage>
</organism>
<gene>
    <name evidence="2" type="ordered locus">DR_2099</name>
</gene>
<accession>Q9RSM5</accession>
<dbReference type="PIR" id="A75316">
    <property type="entry name" value="A75316"/>
</dbReference>
<dbReference type="Proteomes" id="UP000002524">
    <property type="component" value="Chromosome 1"/>
</dbReference>
<dbReference type="AlphaFoldDB" id="Q9RSM5"/>
<evidence type="ECO:0000313" key="2">
    <source>
        <dbReference type="EMBL" id="AAF11653.1"/>
    </source>
</evidence>
<dbReference type="HOGENOM" id="CLU_908278_0_0_0"/>
<dbReference type="EnsemblBacteria" id="AAF11653">
    <property type="protein sequence ID" value="AAF11653"/>
    <property type="gene ID" value="DR_2099"/>
</dbReference>
<dbReference type="EMBL" id="AE000513">
    <property type="protein sequence ID" value="AAF11653.1"/>
    <property type="molecule type" value="Genomic_DNA"/>
</dbReference>